<dbReference type="Pfam" id="PF06568">
    <property type="entry name" value="YjiS-like"/>
    <property type="match status" value="1"/>
</dbReference>
<comment type="caution">
    <text evidence="2">The sequence shown here is derived from an EMBL/GenBank/DDBJ whole genome shotgun (WGS) entry which is preliminary data.</text>
</comment>
<feature type="domain" description="YjiS-like" evidence="1">
    <location>
        <begin position="25"/>
        <end position="57"/>
    </location>
</feature>
<reference evidence="2 3" key="1">
    <citation type="submission" date="2021-07" db="EMBL/GenBank/DDBJ databases">
        <authorList>
            <person name="So Y."/>
        </authorList>
    </citation>
    <scope>NUCLEOTIDE SEQUENCE [LARGE SCALE GENOMIC DNA]</scope>
    <source>
        <strain evidence="2 3">HJA6</strain>
    </source>
</reference>
<dbReference type="EMBL" id="JAHYBZ010000012">
    <property type="protein sequence ID" value="MBW6401592.1"/>
    <property type="molecule type" value="Genomic_DNA"/>
</dbReference>
<organism evidence="2 3">
    <name type="scientific">Roseomonas alba</name>
    <dbReference type="NCBI Taxonomy" id="2846776"/>
    <lineage>
        <taxon>Bacteria</taxon>
        <taxon>Pseudomonadati</taxon>
        <taxon>Pseudomonadota</taxon>
        <taxon>Alphaproteobacteria</taxon>
        <taxon>Acetobacterales</taxon>
        <taxon>Roseomonadaceae</taxon>
        <taxon>Roseomonas</taxon>
    </lineage>
</organism>
<name>A0ABS7AGZ5_9PROT</name>
<dbReference type="Proteomes" id="UP001196565">
    <property type="component" value="Unassembled WGS sequence"/>
</dbReference>
<protein>
    <submittedName>
        <fullName evidence="2">DUF1127 domain-containing protein</fullName>
    </submittedName>
</protein>
<evidence type="ECO:0000313" key="2">
    <source>
        <dbReference type="EMBL" id="MBW6401592.1"/>
    </source>
</evidence>
<evidence type="ECO:0000313" key="3">
    <source>
        <dbReference type="Proteomes" id="UP001196565"/>
    </source>
</evidence>
<proteinExistence type="predicted"/>
<dbReference type="InterPro" id="IPR009506">
    <property type="entry name" value="YjiS-like"/>
</dbReference>
<evidence type="ECO:0000259" key="1">
    <source>
        <dbReference type="Pfam" id="PF06568"/>
    </source>
</evidence>
<sequence>MTTRSLPVSHPVRAAAARGTTWLDWLRRILQAVESRRQLAEMDRRMLADIGISRSEALEEAARAPWDLTPPRR</sequence>
<dbReference type="RefSeq" id="WP_219766372.1">
    <property type="nucleotide sequence ID" value="NZ_JAHYBZ010000012.1"/>
</dbReference>
<gene>
    <name evidence="2" type="ORF">KPL78_27320</name>
</gene>
<accession>A0ABS7AGZ5</accession>
<keyword evidence="3" id="KW-1185">Reference proteome</keyword>